<dbReference type="GO" id="GO:0005524">
    <property type="term" value="F:ATP binding"/>
    <property type="evidence" value="ECO:0007669"/>
    <property type="project" value="UniProtKB-KW"/>
</dbReference>
<accession>A0A6C0IDB9</accession>
<keyword evidence="4" id="KW-0067">ATP-binding</keyword>
<dbReference type="Pfam" id="PF04851">
    <property type="entry name" value="ResIII"/>
    <property type="match status" value="1"/>
</dbReference>
<keyword evidence="3" id="KW-0347">Helicase</keyword>
<reference evidence="6" key="1">
    <citation type="journal article" date="2020" name="Nature">
        <title>Giant virus diversity and host interactions through global metagenomics.</title>
        <authorList>
            <person name="Schulz F."/>
            <person name="Roux S."/>
            <person name="Paez-Espino D."/>
            <person name="Jungbluth S."/>
            <person name="Walsh D.A."/>
            <person name="Denef V.J."/>
            <person name="McMahon K.D."/>
            <person name="Konstantinidis K.T."/>
            <person name="Eloe-Fadrosh E.A."/>
            <person name="Kyrpides N.C."/>
            <person name="Woyke T."/>
        </authorList>
    </citation>
    <scope>NUCLEOTIDE SEQUENCE</scope>
    <source>
        <strain evidence="6">GVMAG-M-3300023184-71</strain>
    </source>
</reference>
<dbReference type="SMART" id="SM00487">
    <property type="entry name" value="DEXDc"/>
    <property type="match status" value="1"/>
</dbReference>
<dbReference type="AlphaFoldDB" id="A0A6C0IDB9"/>
<dbReference type="InterPro" id="IPR006935">
    <property type="entry name" value="Helicase/UvrB_N"/>
</dbReference>
<dbReference type="SUPFAM" id="SSF52540">
    <property type="entry name" value="P-loop containing nucleoside triphosphate hydrolases"/>
    <property type="match status" value="2"/>
</dbReference>
<dbReference type="InterPro" id="IPR050615">
    <property type="entry name" value="ATP-dep_DNA_Helicase"/>
</dbReference>
<keyword evidence="1" id="KW-0547">Nucleotide-binding</keyword>
<organism evidence="6">
    <name type="scientific">viral metagenome</name>
    <dbReference type="NCBI Taxonomy" id="1070528"/>
    <lineage>
        <taxon>unclassified sequences</taxon>
        <taxon>metagenomes</taxon>
        <taxon>organismal metagenomes</taxon>
    </lineage>
</organism>
<dbReference type="PANTHER" id="PTHR11274">
    <property type="entry name" value="RAD25/XP-B DNA REPAIR HELICASE"/>
    <property type="match status" value="1"/>
</dbReference>
<sequence length="432" mass="49882">MSLCLPLSSLQEKDLDTMEKKLVIELQPKQRSKKATPFWKPPDTVTLVHREGDHVTVPFHWGVSYFGKPHRKPREECGALHSRFKGSLRTEQKEIFNESVALLNKTGSCLMAIYPGGGKTITSLSIASAIGFRTMIFVNKLVLIDQWMETIRQWFGETVSVQIIKGKSKALQRGCDFYLVNAVNITKHDFQEYQELGIGLLIVDECHLMVTRVLSQALSYLCPRYLMGLSATPFRIDGFDVLLELYFGLHKVSRKLFRPHTVYFLDSHIHIEHDKDMRGDIIWNSVIDKQMSHPERNARIADLCLRFKNRNILILSKRLQQIQTIAQLLKDRGETSVTMMKENETTFDRGARILIATFQKVGTGFSHDKLDMLLLASDIEEYFLQYLGRVFRRPDVEPIIVDIVDRHPILKKHFQSRKKIYEMSGGRIENFL</sequence>
<dbReference type="InterPro" id="IPR014001">
    <property type="entry name" value="Helicase_ATP-bd"/>
</dbReference>
<dbReference type="PANTHER" id="PTHR11274:SF0">
    <property type="entry name" value="GENERAL TRANSCRIPTION AND DNA REPAIR FACTOR IIH HELICASE SUBUNIT XPB"/>
    <property type="match status" value="1"/>
</dbReference>
<dbReference type="GO" id="GO:0003677">
    <property type="term" value="F:DNA binding"/>
    <property type="evidence" value="ECO:0007669"/>
    <property type="project" value="InterPro"/>
</dbReference>
<name>A0A6C0IDB9_9ZZZZ</name>
<evidence type="ECO:0000256" key="1">
    <source>
        <dbReference type="ARBA" id="ARBA00022741"/>
    </source>
</evidence>
<keyword evidence="2" id="KW-0378">Hydrolase</keyword>
<evidence type="ECO:0000256" key="3">
    <source>
        <dbReference type="ARBA" id="ARBA00022806"/>
    </source>
</evidence>
<dbReference type="EMBL" id="MN740158">
    <property type="protein sequence ID" value="QHT90769.1"/>
    <property type="molecule type" value="Genomic_DNA"/>
</dbReference>
<proteinExistence type="predicted"/>
<evidence type="ECO:0000259" key="5">
    <source>
        <dbReference type="PROSITE" id="PS51192"/>
    </source>
</evidence>
<protein>
    <recommendedName>
        <fullName evidence="5">Helicase ATP-binding domain-containing protein</fullName>
    </recommendedName>
</protein>
<feature type="domain" description="Helicase ATP-binding" evidence="5">
    <location>
        <begin position="100"/>
        <end position="251"/>
    </location>
</feature>
<evidence type="ECO:0000256" key="2">
    <source>
        <dbReference type="ARBA" id="ARBA00022801"/>
    </source>
</evidence>
<dbReference type="Gene3D" id="3.40.50.300">
    <property type="entry name" value="P-loop containing nucleotide triphosphate hydrolases"/>
    <property type="match status" value="2"/>
</dbReference>
<dbReference type="GO" id="GO:0004386">
    <property type="term" value="F:helicase activity"/>
    <property type="evidence" value="ECO:0007669"/>
    <property type="project" value="UniProtKB-KW"/>
</dbReference>
<evidence type="ECO:0000256" key="4">
    <source>
        <dbReference type="ARBA" id="ARBA00022840"/>
    </source>
</evidence>
<dbReference type="PROSITE" id="PS51192">
    <property type="entry name" value="HELICASE_ATP_BIND_1"/>
    <property type="match status" value="1"/>
</dbReference>
<dbReference type="GO" id="GO:0016787">
    <property type="term" value="F:hydrolase activity"/>
    <property type="evidence" value="ECO:0007669"/>
    <property type="project" value="UniProtKB-KW"/>
</dbReference>
<evidence type="ECO:0000313" key="6">
    <source>
        <dbReference type="EMBL" id="QHT90769.1"/>
    </source>
</evidence>
<dbReference type="InterPro" id="IPR027417">
    <property type="entry name" value="P-loop_NTPase"/>
</dbReference>